<protein>
    <submittedName>
        <fullName evidence="3">Uncharacterized protein</fullName>
    </submittedName>
</protein>
<feature type="compositionally biased region" description="Polar residues" evidence="1">
    <location>
        <begin position="1"/>
        <end position="20"/>
    </location>
</feature>
<feature type="region of interest" description="Disordered" evidence="1">
    <location>
        <begin position="283"/>
        <end position="388"/>
    </location>
</feature>
<accession>A0A8J1U4I2</accession>
<organism evidence="3 4">
    <name type="scientific">Owenia fusiformis</name>
    <name type="common">Polychaete worm</name>
    <dbReference type="NCBI Taxonomy" id="6347"/>
    <lineage>
        <taxon>Eukaryota</taxon>
        <taxon>Metazoa</taxon>
        <taxon>Spiralia</taxon>
        <taxon>Lophotrochozoa</taxon>
        <taxon>Annelida</taxon>
        <taxon>Polychaeta</taxon>
        <taxon>Sedentaria</taxon>
        <taxon>Canalipalpata</taxon>
        <taxon>Sabellida</taxon>
        <taxon>Oweniida</taxon>
        <taxon>Oweniidae</taxon>
        <taxon>Owenia</taxon>
    </lineage>
</organism>
<feature type="region of interest" description="Disordered" evidence="1">
    <location>
        <begin position="540"/>
        <end position="574"/>
    </location>
</feature>
<reference evidence="3" key="1">
    <citation type="submission" date="2022-03" db="EMBL/GenBank/DDBJ databases">
        <authorList>
            <person name="Martin C."/>
        </authorList>
    </citation>
    <scope>NUCLEOTIDE SEQUENCE</scope>
</reference>
<gene>
    <name evidence="3" type="ORF">OFUS_LOCUS17054</name>
</gene>
<dbReference type="AlphaFoldDB" id="A0A8J1U4I2"/>
<dbReference type="EMBL" id="CAIIXF020000008">
    <property type="protein sequence ID" value="CAH1792029.1"/>
    <property type="molecule type" value="Genomic_DNA"/>
</dbReference>
<dbReference type="Gene3D" id="2.60.220.30">
    <property type="match status" value="1"/>
</dbReference>
<evidence type="ECO:0000313" key="3">
    <source>
        <dbReference type="EMBL" id="CAH1792029.1"/>
    </source>
</evidence>
<proteinExistence type="predicted"/>
<feature type="region of interest" description="Disordered" evidence="1">
    <location>
        <begin position="132"/>
        <end position="173"/>
    </location>
</feature>
<feature type="transmembrane region" description="Helical" evidence="2">
    <location>
        <begin position="102"/>
        <end position="125"/>
    </location>
</feature>
<comment type="caution">
    <text evidence="3">The sequence shown here is derived from an EMBL/GenBank/DDBJ whole genome shotgun (WGS) entry which is preliminary data.</text>
</comment>
<feature type="region of interest" description="Disordered" evidence="1">
    <location>
        <begin position="1"/>
        <end position="23"/>
    </location>
</feature>
<keyword evidence="2" id="KW-0812">Transmembrane</keyword>
<keyword evidence="4" id="KW-1185">Reference proteome</keyword>
<evidence type="ECO:0000256" key="2">
    <source>
        <dbReference type="SAM" id="Phobius"/>
    </source>
</evidence>
<evidence type="ECO:0000256" key="1">
    <source>
        <dbReference type="SAM" id="MobiDB-lite"/>
    </source>
</evidence>
<feature type="compositionally biased region" description="Polar residues" evidence="1">
    <location>
        <begin position="309"/>
        <end position="322"/>
    </location>
</feature>
<feature type="compositionally biased region" description="Polar residues" evidence="1">
    <location>
        <begin position="141"/>
        <end position="169"/>
    </location>
</feature>
<dbReference type="OrthoDB" id="6249910at2759"/>
<name>A0A8J1U4I2_OWEFU</name>
<feature type="compositionally biased region" description="Polar residues" evidence="1">
    <location>
        <begin position="343"/>
        <end position="359"/>
    </location>
</feature>
<keyword evidence="2" id="KW-0472">Membrane</keyword>
<keyword evidence="2" id="KW-1133">Transmembrane helix</keyword>
<sequence length="574" mass="62503">MNVSATTEVSQNSASRMNSVTSASDATTDRAAFVNSTSLVLRNETMSFTMTTSPFPLTESTEHLTHSVNGPTGMTTYFSPCASYPNDMNCTTALPVNGSKDFTALIGAAAGFSIVVIILAGVLLFRRRYRRQQNTRQPNQSKRTLTMETGDLDTNGTPGLGQLNPTYDSSRSDENSIELEDDIRSITIDFEADPPISIDSQGCRLEIQDEAYGCNDPHAREVIDSESSEASHDEKRNNNRVSYVDVIVTHDQDKTCEIGNAEDSICTDDTHEEINHIEPIVNHTENGVEDQAKPNEAEPNLGAGRSKSVEMQPNTHPQYVQNRDSRPLSMTGGTIHKQGNFLKISTMSSRDSGYNSLPSLHSKDSELPDTPLSDREQSSVDGSFPEPDTVENLRKQFKEKAQEDSSQTWGTPTFAIKRIGANGDTLTLPDGTATLQVPKGALKAAKDIHIYRKPFQTSTGIPVIDCGPDGILFDKPVTLIVECDHLTLDPKKLAVFAKNDGEDAWANLSDREGSKCEYDKENGKITFTLKHFTKITAAENSADISDDDNTSLNDLNAPGANASPPPEGATCQTP</sequence>
<dbReference type="Proteomes" id="UP000749559">
    <property type="component" value="Unassembled WGS sequence"/>
</dbReference>
<evidence type="ECO:0000313" key="4">
    <source>
        <dbReference type="Proteomes" id="UP000749559"/>
    </source>
</evidence>
<feature type="compositionally biased region" description="Basic and acidic residues" evidence="1">
    <location>
        <begin position="361"/>
        <end position="378"/>
    </location>
</feature>